<dbReference type="InterPro" id="IPR002942">
    <property type="entry name" value="S4_RNA-bd"/>
</dbReference>
<proteinExistence type="predicted"/>
<dbReference type="InterPro" id="IPR012677">
    <property type="entry name" value="Nucleotide-bd_a/b_plait_sf"/>
</dbReference>
<dbReference type="Proteomes" id="UP000713904">
    <property type="component" value="Unassembled WGS sequence"/>
</dbReference>
<comment type="caution">
    <text evidence="3">The sequence shown here is derived from an EMBL/GenBank/DDBJ whole genome shotgun (WGS) entry which is preliminary data.</text>
</comment>
<protein>
    <submittedName>
        <fullName evidence="3">RNA-binding protein</fullName>
    </submittedName>
</protein>
<evidence type="ECO:0000259" key="2">
    <source>
        <dbReference type="SMART" id="SM00363"/>
    </source>
</evidence>
<dbReference type="Pfam" id="PF17774">
    <property type="entry name" value="YlmH_RBD"/>
    <property type="match status" value="1"/>
</dbReference>
<keyword evidence="4" id="KW-1185">Reference proteome</keyword>
<accession>A0ABR6TKF3</accession>
<evidence type="ECO:0000313" key="3">
    <source>
        <dbReference type="EMBL" id="MBC2575885.1"/>
    </source>
</evidence>
<dbReference type="Gene3D" id="3.30.70.330">
    <property type="match status" value="1"/>
</dbReference>
<dbReference type="InterPro" id="IPR040591">
    <property type="entry name" value="RqcP2_RBD"/>
</dbReference>
<dbReference type="Gene3D" id="3.10.290.10">
    <property type="entry name" value="RNA-binding S4 domain"/>
    <property type="match status" value="1"/>
</dbReference>
<evidence type="ECO:0000313" key="4">
    <source>
        <dbReference type="Proteomes" id="UP000713904"/>
    </source>
</evidence>
<evidence type="ECO:0000256" key="1">
    <source>
        <dbReference type="PROSITE-ProRule" id="PRU00182"/>
    </source>
</evidence>
<feature type="domain" description="RNA-binding S4" evidence="2">
    <location>
        <begin position="185"/>
        <end position="245"/>
    </location>
</feature>
<dbReference type="InterPro" id="IPR036986">
    <property type="entry name" value="S4_RNA-bd_sf"/>
</dbReference>
<keyword evidence="1" id="KW-0694">RNA-binding</keyword>
<dbReference type="Gene3D" id="3.30.1370.160">
    <property type="match status" value="1"/>
</dbReference>
<reference evidence="3 4" key="1">
    <citation type="submission" date="2020-05" db="EMBL/GenBank/DDBJ databases">
        <title>Draft genome of xy-202 and genomic insight in genome of the genus Peptostreptococcus.</title>
        <authorList>
            <person name="Zhang Z."/>
        </authorList>
    </citation>
    <scope>NUCLEOTIDE SEQUENCE [LARGE SCALE GENOMIC DNA]</scope>
    <source>
        <strain evidence="3 4">DSM 27025</strain>
    </source>
</reference>
<sequence>MDRQKVTAYIKDDNLRIKMYRVVDLCNGVLKNHDIRNTEFLNPFEIKNAVSIINSESDLKYEILGGYKDCERAIIRIFPFYYETDVNDENLKFIQADGNFKFTSITHRDYLGSILGLGIKREKIGDILVHENFCQIIVDKEISDYILYNYTKVAHNNIKVHEISKEELVIPQQIMKDKLLSVSSLRLDNIIAGVFNMSRQEADRCINSEYVNVDYENVNQTSRQIKEGTLISVRKKGKFLVKEIGGISKKGKIRIIVSIYM</sequence>
<name>A0ABR6TKF3_9FIRM</name>
<dbReference type="SUPFAM" id="SSF55174">
    <property type="entry name" value="Alpha-L RNA-binding motif"/>
    <property type="match status" value="1"/>
</dbReference>
<dbReference type="EMBL" id="JABGBW010000002">
    <property type="protein sequence ID" value="MBC2575885.1"/>
    <property type="molecule type" value="Genomic_DNA"/>
</dbReference>
<dbReference type="RefSeq" id="WP_185623904.1">
    <property type="nucleotide sequence ID" value="NZ_JABGBW010000002.1"/>
</dbReference>
<organism evidence="3 4">
    <name type="scientific">Peptostreptococcus canis</name>
    <dbReference type="NCBI Taxonomy" id="1159213"/>
    <lineage>
        <taxon>Bacteria</taxon>
        <taxon>Bacillati</taxon>
        <taxon>Bacillota</taxon>
        <taxon>Clostridia</taxon>
        <taxon>Peptostreptococcales</taxon>
        <taxon>Peptostreptococcaceae</taxon>
        <taxon>Peptostreptococcus</taxon>
    </lineage>
</organism>
<gene>
    <name evidence="3" type="ORF">HLB29_04215</name>
</gene>
<dbReference type="PROSITE" id="PS50889">
    <property type="entry name" value="S4"/>
    <property type="match status" value="1"/>
</dbReference>
<dbReference type="SMART" id="SM00363">
    <property type="entry name" value="S4"/>
    <property type="match status" value="1"/>
</dbReference>